<accession>A0ABD3VLQ8</accession>
<keyword evidence="2" id="KW-1185">Reference proteome</keyword>
<evidence type="ECO:0000313" key="1">
    <source>
        <dbReference type="EMBL" id="KAL3861478.1"/>
    </source>
</evidence>
<proteinExistence type="predicted"/>
<sequence>MLGCKDFRESVCPYIQRGCSQNRCGCCELQRSYNDLKLVYQEDNSVFRIYDFSVNKGMCRAESQVDIIQKAAKTDLIRWEEGFIAPVDGYVKIAKDPVVEKLSEILDVMEECERSERKRKRTERREKRRTQVMRRYSYHDTLNYMGTTMSPLSGTQSSGYSTDAKSSEVRFFFHGSYDF</sequence>
<gene>
    <name evidence="1" type="ORF">ACJMK2_007511</name>
</gene>
<dbReference type="Proteomes" id="UP001634394">
    <property type="component" value="Unassembled WGS sequence"/>
</dbReference>
<comment type="caution">
    <text evidence="1">The sequence shown here is derived from an EMBL/GenBank/DDBJ whole genome shotgun (WGS) entry which is preliminary data.</text>
</comment>
<organism evidence="1 2">
    <name type="scientific">Sinanodonta woodiana</name>
    <name type="common">Chinese pond mussel</name>
    <name type="synonym">Anodonta woodiana</name>
    <dbReference type="NCBI Taxonomy" id="1069815"/>
    <lineage>
        <taxon>Eukaryota</taxon>
        <taxon>Metazoa</taxon>
        <taxon>Spiralia</taxon>
        <taxon>Lophotrochozoa</taxon>
        <taxon>Mollusca</taxon>
        <taxon>Bivalvia</taxon>
        <taxon>Autobranchia</taxon>
        <taxon>Heteroconchia</taxon>
        <taxon>Palaeoheterodonta</taxon>
        <taxon>Unionida</taxon>
        <taxon>Unionoidea</taxon>
        <taxon>Unionidae</taxon>
        <taxon>Unioninae</taxon>
        <taxon>Sinanodonta</taxon>
    </lineage>
</organism>
<dbReference type="EMBL" id="JBJQND010000011">
    <property type="protein sequence ID" value="KAL3861478.1"/>
    <property type="molecule type" value="Genomic_DNA"/>
</dbReference>
<dbReference type="AlphaFoldDB" id="A0ABD3VLQ8"/>
<name>A0ABD3VLQ8_SINWO</name>
<reference evidence="1 2" key="1">
    <citation type="submission" date="2024-11" db="EMBL/GenBank/DDBJ databases">
        <title>Chromosome-level genome assembly of the freshwater bivalve Anodonta woodiana.</title>
        <authorList>
            <person name="Chen X."/>
        </authorList>
    </citation>
    <scope>NUCLEOTIDE SEQUENCE [LARGE SCALE GENOMIC DNA]</scope>
    <source>
        <strain evidence="1">MN2024</strain>
        <tissue evidence="1">Gills</tissue>
    </source>
</reference>
<protein>
    <submittedName>
        <fullName evidence="1">Uncharacterized protein</fullName>
    </submittedName>
</protein>
<evidence type="ECO:0000313" key="2">
    <source>
        <dbReference type="Proteomes" id="UP001634394"/>
    </source>
</evidence>